<protein>
    <recommendedName>
        <fullName evidence="3">Cell wall-binding protein</fullName>
    </recommendedName>
</protein>
<evidence type="ECO:0000313" key="1">
    <source>
        <dbReference type="EMBL" id="MBF1307696.1"/>
    </source>
</evidence>
<evidence type="ECO:0000313" key="2">
    <source>
        <dbReference type="Proteomes" id="UP000758611"/>
    </source>
</evidence>
<proteinExistence type="predicted"/>
<dbReference type="EMBL" id="JABZRE010000050">
    <property type="protein sequence ID" value="MBF1307696.1"/>
    <property type="molecule type" value="Genomic_DNA"/>
</dbReference>
<organism evidence="1 2">
    <name type="scientific">Parvimonas micra</name>
    <dbReference type="NCBI Taxonomy" id="33033"/>
    <lineage>
        <taxon>Bacteria</taxon>
        <taxon>Bacillati</taxon>
        <taxon>Bacillota</taxon>
        <taxon>Tissierellia</taxon>
        <taxon>Tissierellales</taxon>
        <taxon>Peptoniphilaceae</taxon>
        <taxon>Parvimonas</taxon>
    </lineage>
</organism>
<dbReference type="AlphaFoldDB" id="A0A930E5X1"/>
<gene>
    <name evidence="1" type="ORF">HXM94_07975</name>
</gene>
<sequence length="133" mass="15586">MKVFKKVFLMFFSLLLIFHLGFNIILFAENINENEKKLVYVENIFYDENGKSANGWYDDGTEWYFFKDGKKHTGFATDGNGKMYFKDGKYGKGYVDKVFYGEGKPADWWYDDGTGWYFFQNGKKHTGFAKDAS</sequence>
<dbReference type="Proteomes" id="UP000758611">
    <property type="component" value="Unassembled WGS sequence"/>
</dbReference>
<dbReference type="Gene3D" id="2.10.270.10">
    <property type="entry name" value="Cholin Binding"/>
    <property type="match status" value="1"/>
</dbReference>
<dbReference type="SUPFAM" id="SSF69360">
    <property type="entry name" value="Cell wall binding repeat"/>
    <property type="match status" value="1"/>
</dbReference>
<feature type="non-terminal residue" evidence="1">
    <location>
        <position position="133"/>
    </location>
</feature>
<reference evidence="1" key="1">
    <citation type="submission" date="2020-04" db="EMBL/GenBank/DDBJ databases">
        <title>Deep metagenomics examines the oral microbiome during advanced dental caries in children, revealing novel taxa and co-occurrences with host molecules.</title>
        <authorList>
            <person name="Baker J.L."/>
            <person name="Morton J.T."/>
            <person name="Dinis M."/>
            <person name="Alvarez R."/>
            <person name="Tran N.C."/>
            <person name="Knight R."/>
            <person name="Edlund A."/>
        </authorList>
    </citation>
    <scope>NUCLEOTIDE SEQUENCE</scope>
    <source>
        <strain evidence="1">JCVI_23_bin.11</strain>
    </source>
</reference>
<evidence type="ECO:0008006" key="3">
    <source>
        <dbReference type="Google" id="ProtNLM"/>
    </source>
</evidence>
<accession>A0A930E5X1</accession>
<comment type="caution">
    <text evidence="1">The sequence shown here is derived from an EMBL/GenBank/DDBJ whole genome shotgun (WGS) entry which is preliminary data.</text>
</comment>
<name>A0A930E5X1_9FIRM</name>